<evidence type="ECO:0000259" key="1">
    <source>
        <dbReference type="Pfam" id="PF21880"/>
    </source>
</evidence>
<dbReference type="RefSeq" id="WP_235159017.1">
    <property type="nucleotide sequence ID" value="NZ_JAKFFV010000007.1"/>
</dbReference>
<evidence type="ECO:0000313" key="3">
    <source>
        <dbReference type="Proteomes" id="UP001139411"/>
    </source>
</evidence>
<evidence type="ECO:0000313" key="2">
    <source>
        <dbReference type="EMBL" id="MCF2499079.1"/>
    </source>
</evidence>
<dbReference type="AlphaFoldDB" id="A0A9X1QDN7"/>
<dbReference type="InterPro" id="IPR054209">
    <property type="entry name" value="DUF6916"/>
</dbReference>
<reference evidence="2" key="1">
    <citation type="submission" date="2022-01" db="EMBL/GenBank/DDBJ databases">
        <title>Novel species in genus Dyadobacter.</title>
        <authorList>
            <person name="Ma C."/>
        </authorList>
    </citation>
    <scope>NUCLEOTIDE SEQUENCE</scope>
    <source>
        <strain evidence="2">CY357</strain>
    </source>
</reference>
<proteinExistence type="predicted"/>
<accession>A0A9X1QDN7</accession>
<organism evidence="2 3">
    <name type="scientific">Dyadobacter chenhuakuii</name>
    <dbReference type="NCBI Taxonomy" id="2909339"/>
    <lineage>
        <taxon>Bacteria</taxon>
        <taxon>Pseudomonadati</taxon>
        <taxon>Bacteroidota</taxon>
        <taxon>Cytophagia</taxon>
        <taxon>Cytophagales</taxon>
        <taxon>Spirosomataceae</taxon>
        <taxon>Dyadobacter</taxon>
    </lineage>
</organism>
<name>A0A9X1QDN7_9BACT</name>
<dbReference type="EMBL" id="JAKFFV010000007">
    <property type="protein sequence ID" value="MCF2499079.1"/>
    <property type="molecule type" value="Genomic_DNA"/>
</dbReference>
<dbReference type="Proteomes" id="UP001139411">
    <property type="component" value="Unassembled WGS sequence"/>
</dbReference>
<comment type="caution">
    <text evidence="2">The sequence shown here is derived from an EMBL/GenBank/DDBJ whole genome shotgun (WGS) entry which is preliminary data.</text>
</comment>
<feature type="domain" description="DUF6916" evidence="1">
    <location>
        <begin position="9"/>
        <end position="101"/>
    </location>
</feature>
<gene>
    <name evidence="2" type="ORF">L0661_12225</name>
</gene>
<sequence>METYDLSKLTAQDFKDHLGQTLNIEFANGEAVAASVEKITELETYSPLERGAFSVVLQTPGDQSPRQQGIYTLLHPQSGPLEVFLVPIARDKGGVKYEAVFS</sequence>
<dbReference type="Pfam" id="PF21880">
    <property type="entry name" value="DUF6916"/>
    <property type="match status" value="1"/>
</dbReference>
<protein>
    <recommendedName>
        <fullName evidence="1">DUF6916 domain-containing protein</fullName>
    </recommendedName>
</protein>